<organism evidence="2 3">
    <name type="scientific">Cymbomonas tetramitiformis</name>
    <dbReference type="NCBI Taxonomy" id="36881"/>
    <lineage>
        <taxon>Eukaryota</taxon>
        <taxon>Viridiplantae</taxon>
        <taxon>Chlorophyta</taxon>
        <taxon>Pyramimonadophyceae</taxon>
        <taxon>Pyramimonadales</taxon>
        <taxon>Pyramimonadaceae</taxon>
        <taxon>Cymbomonas</taxon>
    </lineage>
</organism>
<feature type="compositionally biased region" description="Acidic residues" evidence="1">
    <location>
        <begin position="113"/>
        <end position="135"/>
    </location>
</feature>
<comment type="caution">
    <text evidence="2">The sequence shown here is derived from an EMBL/GenBank/DDBJ whole genome shotgun (WGS) entry which is preliminary data.</text>
</comment>
<dbReference type="AlphaFoldDB" id="A0AAE0L8R6"/>
<reference evidence="2 3" key="1">
    <citation type="journal article" date="2015" name="Genome Biol. Evol.">
        <title>Comparative Genomics of a Bacterivorous Green Alga Reveals Evolutionary Causalities and Consequences of Phago-Mixotrophic Mode of Nutrition.</title>
        <authorList>
            <person name="Burns J.A."/>
            <person name="Paasch A."/>
            <person name="Narechania A."/>
            <person name="Kim E."/>
        </authorList>
    </citation>
    <scope>NUCLEOTIDE SEQUENCE [LARGE SCALE GENOMIC DNA]</scope>
    <source>
        <strain evidence="2 3">PLY_AMNH</strain>
    </source>
</reference>
<keyword evidence="3" id="KW-1185">Reference proteome</keyword>
<dbReference type="Proteomes" id="UP001190700">
    <property type="component" value="Unassembled WGS sequence"/>
</dbReference>
<feature type="region of interest" description="Disordered" evidence="1">
    <location>
        <begin position="93"/>
        <end position="136"/>
    </location>
</feature>
<evidence type="ECO:0000313" key="3">
    <source>
        <dbReference type="Proteomes" id="UP001190700"/>
    </source>
</evidence>
<evidence type="ECO:0000256" key="1">
    <source>
        <dbReference type="SAM" id="MobiDB-lite"/>
    </source>
</evidence>
<feature type="non-terminal residue" evidence="2">
    <location>
        <position position="165"/>
    </location>
</feature>
<protein>
    <submittedName>
        <fullName evidence="2">Uncharacterized protein</fullName>
    </submittedName>
</protein>
<accession>A0AAE0L8R6</accession>
<proteinExistence type="predicted"/>
<sequence>MAAASETTNGGSEKCDTAYTDLRAVTRMLTLNFGLASGVFTPAVRDGQGKVTEKAILKPPARDRPAFIAALGEAAEQCVEVLVTRLKFKLPEVPQQSASGLRSGDKRTREDERENEEEEEADATVFEEGEEAEPEEFFRVENYVPPEHEEKVEMKLQEEEAAGRM</sequence>
<gene>
    <name evidence="2" type="ORF">CYMTET_15972</name>
</gene>
<feature type="compositionally biased region" description="Basic and acidic residues" evidence="1">
    <location>
        <begin position="103"/>
        <end position="112"/>
    </location>
</feature>
<evidence type="ECO:0000313" key="2">
    <source>
        <dbReference type="EMBL" id="KAK3275929.1"/>
    </source>
</evidence>
<dbReference type="EMBL" id="LGRX02006921">
    <property type="protein sequence ID" value="KAK3275929.1"/>
    <property type="molecule type" value="Genomic_DNA"/>
</dbReference>
<name>A0AAE0L8R6_9CHLO</name>